<evidence type="ECO:0000313" key="3">
    <source>
        <dbReference type="Proteomes" id="UP000292580"/>
    </source>
</evidence>
<protein>
    <recommendedName>
        <fullName evidence="1">DUF5611 domain-containing protein</fullName>
    </recommendedName>
</protein>
<accession>A0A483CU73</accession>
<comment type="caution">
    <text evidence="2">The sequence shown here is derived from an EMBL/GenBank/DDBJ whole genome shotgun (WGS) entry which is preliminary data.</text>
</comment>
<dbReference type="Proteomes" id="UP000292580">
    <property type="component" value="Unassembled WGS sequence"/>
</dbReference>
<dbReference type="AlphaFoldDB" id="A0A483CU73"/>
<keyword evidence="3" id="KW-1185">Reference proteome</keyword>
<dbReference type="OrthoDB" id="56086at2157"/>
<dbReference type="RefSeq" id="WP_130646661.1">
    <property type="nucleotide sequence ID" value="NZ_PGCL01000002.1"/>
</dbReference>
<sequence>MQEYKIKRGYKTGLEERMIASFTEFFGVEPEERDGHHVISFGALKRLEVWLGPKGNTVLIDTESDLSAEDETILDTNRRFRKYLDAVTGYNSKERAKKMQKED</sequence>
<dbReference type="PIRSF" id="PIRSF022080">
    <property type="entry name" value="UCP022080"/>
    <property type="match status" value="1"/>
</dbReference>
<proteinExistence type="predicted"/>
<dbReference type="Pfam" id="PF18446">
    <property type="entry name" value="DUF5611"/>
    <property type="match status" value="1"/>
</dbReference>
<reference evidence="2 3" key="1">
    <citation type="submission" date="2017-11" db="EMBL/GenBank/DDBJ databases">
        <title>Isolation and Characterization of Methanofollis Species from Methane Seep Offshore SW Taiwan.</title>
        <authorList>
            <person name="Teng N.-H."/>
            <person name="Lai M.-C."/>
            <person name="Chen S.-C."/>
        </authorList>
    </citation>
    <scope>NUCLEOTIDE SEQUENCE [LARGE SCALE GENOMIC DNA]</scope>
    <source>
        <strain evidence="2 3">FWC-SCC2</strain>
    </source>
</reference>
<name>A0A483CU73_9EURY</name>
<evidence type="ECO:0000313" key="2">
    <source>
        <dbReference type="EMBL" id="TAJ44854.1"/>
    </source>
</evidence>
<dbReference type="Gene3D" id="3.30.310.190">
    <property type="match status" value="1"/>
</dbReference>
<feature type="domain" description="DUF5611" evidence="1">
    <location>
        <begin position="1"/>
        <end position="101"/>
    </location>
</feature>
<dbReference type="InterPro" id="IPR016800">
    <property type="entry name" value="UCP022080"/>
</dbReference>
<organism evidence="2 3">
    <name type="scientific">Methanofollis fontis</name>
    <dbReference type="NCBI Taxonomy" id="2052832"/>
    <lineage>
        <taxon>Archaea</taxon>
        <taxon>Methanobacteriati</taxon>
        <taxon>Methanobacteriota</taxon>
        <taxon>Stenosarchaea group</taxon>
        <taxon>Methanomicrobia</taxon>
        <taxon>Methanomicrobiales</taxon>
        <taxon>Methanomicrobiaceae</taxon>
        <taxon>Methanofollis</taxon>
    </lineage>
</organism>
<gene>
    <name evidence="2" type="ORF">CUJ86_06080</name>
</gene>
<dbReference type="InterPro" id="IPR040713">
    <property type="entry name" value="DUF5611"/>
</dbReference>
<dbReference type="EMBL" id="PGCL01000002">
    <property type="protein sequence ID" value="TAJ44854.1"/>
    <property type="molecule type" value="Genomic_DNA"/>
</dbReference>
<evidence type="ECO:0000259" key="1">
    <source>
        <dbReference type="Pfam" id="PF18446"/>
    </source>
</evidence>